<dbReference type="InterPro" id="IPR000569">
    <property type="entry name" value="HECT_dom"/>
</dbReference>
<organism evidence="2 3">
    <name type="scientific">Fadolivirus FV1/VV64</name>
    <dbReference type="NCBI Taxonomy" id="3070911"/>
    <lineage>
        <taxon>Viruses</taxon>
        <taxon>Varidnaviria</taxon>
        <taxon>Bamfordvirae</taxon>
        <taxon>Nucleocytoviricota</taxon>
        <taxon>Megaviricetes</taxon>
        <taxon>Imitervirales</taxon>
        <taxon>Mimiviridae</taxon>
        <taxon>Klosneuvirinae</taxon>
        <taxon>Fadolivirus</taxon>
        <taxon>Fadolivirus algeromassiliense</taxon>
    </lineage>
</organism>
<evidence type="ECO:0000259" key="1">
    <source>
        <dbReference type="PROSITE" id="PS50237"/>
    </source>
</evidence>
<dbReference type="Gene3D" id="3.90.1750.10">
    <property type="entry name" value="Hect, E3 ligase catalytic domains"/>
    <property type="match status" value="1"/>
</dbReference>
<sequence>MSKRNRQYKNNDRDLTLDAHLFKLVNAFEFDMSYMEFVIPKNVNYLGADKQTVLISAIKNSYPVEFLLKVIDLSTNRIVGINDSSDRTAIDYCLEIISNNNDTQLISVIKKLVVRKCTFKIKNIMKLITTNSKIAGELITTIENYINKWKLYDDIVKEVNTGNYVNVSNIASVLCKLKPEDGKLLYNLLNLYKNDATNTSDFSKLGQFMETSRNINGGLIVKYYIDNNLNKHRTVKLNFTKEDMVPFLKKHNSTDETQMKVIFGIFNNFPYENRIDIIKDETMPLYVRVCFILETDRYEMTEAGINVDDMITQYLKTVESVSSNILIKVCKLNCSDDIINAVVEKVRKITIDDISENRDMLHDVGKLNILLSKCIDGKNYMKNDIYKYLEFFGQHITDISMIIKLANALNSNDKTVKYDNINSTHNIYKNYKNLPDETLVKLITNMTTPENFSNYLTHFDYNINVHKGLLNEWKSEEFIKLYYGKLIKCGATQNRYEFVKYIRETHSELLKETDNRYLINYISFDFTYISNLIVDDCDPDVPIFTSQHYNGSLTPFEKLMDLLLVTKNDNLVPLIEKMFNKIKDFTKQNNINIQEHIALGKVSENIIKRFIANKQDILKFLYGGYESVTVNIDAMDPLGSVVSYIQQPEYMNRFWKIKYNNQNGIDAGGLIRDFYYILGDEIKKNMNTIDNYFYINEKNKDNTELWFRIGLMLGKMFVIERLPCGINLHPYLLYRITHPQFEATRTITFDDNWFNDIDYIKGISRIMNYTEEELDVYNKSLMLEEHEAIKFNDRQMHCTELLLEKYEKQFQPGLSEFINGFWGYGDAMLLKYINPEFVGKKICGSLKYKIFGQEQNTLQQSGGFDLNKPYIKGLLNAIEKCNAEDNEKLQKLFRFWLGSPHLDLAKYHPRIAYGNKKEVFEAHTCSLELVIPHPNTVGEEITKNEEKSTEFMMNVINATVYNQELADKHNLHTQYM</sequence>
<evidence type="ECO:0000313" key="3">
    <source>
        <dbReference type="Proteomes" id="UP001162001"/>
    </source>
</evidence>
<dbReference type="EMBL" id="MT418680">
    <property type="protein sequence ID" value="QKF93589.1"/>
    <property type="molecule type" value="Genomic_DNA"/>
</dbReference>
<dbReference type="Pfam" id="PF00632">
    <property type="entry name" value="HECT"/>
    <property type="match status" value="1"/>
</dbReference>
<evidence type="ECO:0000313" key="2">
    <source>
        <dbReference type="EMBL" id="QKF93589.1"/>
    </source>
</evidence>
<protein>
    <submittedName>
        <fullName evidence="2">HECT E3 ligase</fullName>
    </submittedName>
</protein>
<keyword evidence="3" id="KW-1185">Reference proteome</keyword>
<dbReference type="Proteomes" id="UP001162001">
    <property type="component" value="Segment"/>
</dbReference>
<dbReference type="PROSITE" id="PS50237">
    <property type="entry name" value="HECT"/>
    <property type="match status" value="1"/>
</dbReference>
<accession>A0A7D3UUL6</accession>
<keyword evidence="2" id="KW-0436">Ligase</keyword>
<feature type="domain" description="HECT" evidence="1">
    <location>
        <begin position="647"/>
        <end position="682"/>
    </location>
</feature>
<proteinExistence type="predicted"/>
<dbReference type="GO" id="GO:0016874">
    <property type="term" value="F:ligase activity"/>
    <property type="evidence" value="ECO:0007669"/>
    <property type="project" value="UniProtKB-KW"/>
</dbReference>
<dbReference type="InterPro" id="IPR035983">
    <property type="entry name" value="Hect_E3_ubiquitin_ligase"/>
</dbReference>
<gene>
    <name evidence="2" type="ORF">Fadolivirus_1_131</name>
</gene>
<dbReference type="SUPFAM" id="SSF56204">
    <property type="entry name" value="Hect, E3 ligase catalytic domain"/>
    <property type="match status" value="1"/>
</dbReference>
<reference evidence="2 3" key="1">
    <citation type="submission" date="2020-04" db="EMBL/GenBank/DDBJ databases">
        <title>Advantages and limits of metagenomic assembly and binning of a giant virus.</title>
        <authorList>
            <person name="Schulz F."/>
            <person name="Andreani J."/>
            <person name="Francis R."/>
            <person name="Boudjemaa H."/>
            <person name="Bou Khalil J.Y."/>
            <person name="Lee J."/>
            <person name="La Scola B."/>
            <person name="Woyke T."/>
        </authorList>
    </citation>
    <scope>NUCLEOTIDE SEQUENCE [LARGE SCALE GENOMIC DNA]</scope>
    <source>
        <strain evidence="2 3">FV1/VV64</strain>
    </source>
</reference>
<name>A0A7D3UUL6_9VIRU</name>
<dbReference type="GO" id="GO:0004842">
    <property type="term" value="F:ubiquitin-protein transferase activity"/>
    <property type="evidence" value="ECO:0007669"/>
    <property type="project" value="InterPro"/>
</dbReference>